<feature type="region of interest" description="Disordered" evidence="5">
    <location>
        <begin position="198"/>
        <end position="238"/>
    </location>
</feature>
<dbReference type="InterPro" id="IPR004111">
    <property type="entry name" value="Repressor_TetR_C"/>
</dbReference>
<feature type="region of interest" description="Disordered" evidence="5">
    <location>
        <begin position="1"/>
        <end position="22"/>
    </location>
</feature>
<dbReference type="AlphaFoldDB" id="A0A2M9CCZ7"/>
<proteinExistence type="predicted"/>
<feature type="region of interest" description="Disordered" evidence="5">
    <location>
        <begin position="271"/>
        <end position="291"/>
    </location>
</feature>
<keyword evidence="1" id="KW-0805">Transcription regulation</keyword>
<feature type="compositionally biased region" description="Low complexity" evidence="5">
    <location>
        <begin position="1"/>
        <end position="21"/>
    </location>
</feature>
<dbReference type="Gene3D" id="1.10.357.10">
    <property type="entry name" value="Tetracycline Repressor, domain 2"/>
    <property type="match status" value="1"/>
</dbReference>
<dbReference type="SUPFAM" id="SSF48498">
    <property type="entry name" value="Tetracyclin repressor-like, C-terminal domain"/>
    <property type="match status" value="1"/>
</dbReference>
<keyword evidence="3" id="KW-0804">Transcription</keyword>
<dbReference type="Gene3D" id="1.10.10.60">
    <property type="entry name" value="Homeodomain-like"/>
    <property type="match status" value="1"/>
</dbReference>
<dbReference type="PRINTS" id="PR00455">
    <property type="entry name" value="HTHTETR"/>
</dbReference>
<feature type="DNA-binding region" description="H-T-H motif" evidence="4">
    <location>
        <begin position="62"/>
        <end position="81"/>
    </location>
</feature>
<evidence type="ECO:0000256" key="3">
    <source>
        <dbReference type="ARBA" id="ARBA00023163"/>
    </source>
</evidence>
<dbReference type="PROSITE" id="PS50977">
    <property type="entry name" value="HTH_TETR_2"/>
    <property type="match status" value="1"/>
</dbReference>
<dbReference type="InterPro" id="IPR036271">
    <property type="entry name" value="Tet_transcr_reg_TetR-rel_C_sf"/>
</dbReference>
<gene>
    <name evidence="7" type="ORF">CLV28_2728</name>
</gene>
<dbReference type="SUPFAM" id="SSF46689">
    <property type="entry name" value="Homeodomain-like"/>
    <property type="match status" value="1"/>
</dbReference>
<dbReference type="InterPro" id="IPR001647">
    <property type="entry name" value="HTH_TetR"/>
</dbReference>
<evidence type="ECO:0000256" key="4">
    <source>
        <dbReference type="PROSITE-ProRule" id="PRU00335"/>
    </source>
</evidence>
<organism evidence="7 8">
    <name type="scientific">Sediminihabitans luteus</name>
    <dbReference type="NCBI Taxonomy" id="1138585"/>
    <lineage>
        <taxon>Bacteria</taxon>
        <taxon>Bacillati</taxon>
        <taxon>Actinomycetota</taxon>
        <taxon>Actinomycetes</taxon>
        <taxon>Micrococcales</taxon>
        <taxon>Cellulomonadaceae</taxon>
        <taxon>Sediminihabitans</taxon>
    </lineage>
</organism>
<evidence type="ECO:0000313" key="7">
    <source>
        <dbReference type="EMBL" id="PJJ69265.1"/>
    </source>
</evidence>
<dbReference type="GO" id="GO:0045892">
    <property type="term" value="P:negative regulation of DNA-templated transcription"/>
    <property type="evidence" value="ECO:0007669"/>
    <property type="project" value="InterPro"/>
</dbReference>
<dbReference type="RefSeq" id="WP_100423872.1">
    <property type="nucleotide sequence ID" value="NZ_BOOX01000005.1"/>
</dbReference>
<comment type="caution">
    <text evidence="7">The sequence shown here is derived from an EMBL/GenBank/DDBJ whole genome shotgun (WGS) entry which is preliminary data.</text>
</comment>
<keyword evidence="8" id="KW-1185">Reference proteome</keyword>
<protein>
    <submittedName>
        <fullName evidence="7">TetR family transcriptional regulator</fullName>
    </submittedName>
</protein>
<dbReference type="OrthoDB" id="329481at2"/>
<feature type="compositionally biased region" description="Gly residues" evidence="5">
    <location>
        <begin position="198"/>
        <end position="222"/>
    </location>
</feature>
<feature type="domain" description="HTH tetR-type" evidence="6">
    <location>
        <begin position="39"/>
        <end position="99"/>
    </location>
</feature>
<accession>A0A2M9CCZ7</accession>
<evidence type="ECO:0000256" key="1">
    <source>
        <dbReference type="ARBA" id="ARBA00023015"/>
    </source>
</evidence>
<sequence length="315" mass="32315">MSERAAGTAASSSTPAPLPRSVEILWGAPRAPRRGPRPALSTEQITDAAIALADADGLAAVSMARVAESLGVTTMALYRYVANKDELLTLMSDAGATPPPASFLEPGDHWRTGLERWTIAQLDLMLARPWLAELALFTLPVGPHRLAWLDRALAVLAGTGLPAGVQLTVVGLLSQHVLGEARMRADLARMAGVEQRLGGTGAGSTGAGSTGAGSAGSGGTSTGTGVADATPGPAGVDDRDPFASFDQLVVRVADPATYPALHRTATEIGAEAAAPDAAGHPGDETATDGRDDETVFGIRLVLDGVEALVERHRAR</sequence>
<evidence type="ECO:0000256" key="5">
    <source>
        <dbReference type="SAM" id="MobiDB-lite"/>
    </source>
</evidence>
<dbReference type="Pfam" id="PF02909">
    <property type="entry name" value="TetR_C_1"/>
    <property type="match status" value="1"/>
</dbReference>
<dbReference type="InterPro" id="IPR009057">
    <property type="entry name" value="Homeodomain-like_sf"/>
</dbReference>
<dbReference type="EMBL" id="PGFE01000005">
    <property type="protein sequence ID" value="PJJ69265.1"/>
    <property type="molecule type" value="Genomic_DNA"/>
</dbReference>
<evidence type="ECO:0000313" key="8">
    <source>
        <dbReference type="Proteomes" id="UP000231693"/>
    </source>
</evidence>
<feature type="compositionally biased region" description="Low complexity" evidence="5">
    <location>
        <begin position="271"/>
        <end position="280"/>
    </location>
</feature>
<evidence type="ECO:0000256" key="2">
    <source>
        <dbReference type="ARBA" id="ARBA00023125"/>
    </source>
</evidence>
<dbReference type="GO" id="GO:0003677">
    <property type="term" value="F:DNA binding"/>
    <property type="evidence" value="ECO:0007669"/>
    <property type="project" value="UniProtKB-UniRule"/>
</dbReference>
<name>A0A2M9CCZ7_9CELL</name>
<dbReference type="Pfam" id="PF00440">
    <property type="entry name" value="TetR_N"/>
    <property type="match status" value="1"/>
</dbReference>
<evidence type="ECO:0000259" key="6">
    <source>
        <dbReference type="PROSITE" id="PS50977"/>
    </source>
</evidence>
<keyword evidence="2 4" id="KW-0238">DNA-binding</keyword>
<dbReference type="Proteomes" id="UP000231693">
    <property type="component" value="Unassembled WGS sequence"/>
</dbReference>
<reference evidence="7 8" key="1">
    <citation type="submission" date="2017-11" db="EMBL/GenBank/DDBJ databases">
        <title>Genomic Encyclopedia of Archaeal and Bacterial Type Strains, Phase II (KMG-II): From Individual Species to Whole Genera.</title>
        <authorList>
            <person name="Goeker M."/>
        </authorList>
    </citation>
    <scope>NUCLEOTIDE SEQUENCE [LARGE SCALE GENOMIC DNA]</scope>
    <source>
        <strain evidence="7 8">DSM 25478</strain>
    </source>
</reference>
<feature type="compositionally biased region" description="Basic and acidic residues" evidence="5">
    <location>
        <begin position="281"/>
        <end position="291"/>
    </location>
</feature>